<evidence type="ECO:0000313" key="7">
    <source>
        <dbReference type="Proteomes" id="UP000645217"/>
    </source>
</evidence>
<comment type="caution">
    <text evidence="6">The sequence shown here is derived from an EMBL/GenBank/DDBJ whole genome shotgun (WGS) entry which is preliminary data.</text>
</comment>
<name>A0A917QWE4_9ACTN</name>
<dbReference type="EMBL" id="BMNT01000006">
    <property type="protein sequence ID" value="GGK72532.1"/>
    <property type="molecule type" value="Genomic_DNA"/>
</dbReference>
<dbReference type="AlphaFoldDB" id="A0A917QWE4"/>
<feature type="compositionally biased region" description="Pro residues" evidence="2">
    <location>
        <begin position="333"/>
        <end position="343"/>
    </location>
</feature>
<dbReference type="Pfam" id="PF14257">
    <property type="entry name" value="DUF4349"/>
    <property type="match status" value="1"/>
</dbReference>
<dbReference type="Proteomes" id="UP000645217">
    <property type="component" value="Unassembled WGS sequence"/>
</dbReference>
<protein>
    <recommendedName>
        <fullName evidence="5">DUF4349 domain-containing protein</fullName>
    </recommendedName>
</protein>
<organism evidence="6 7">
    <name type="scientific">Sphaerisporangium melleum</name>
    <dbReference type="NCBI Taxonomy" id="321316"/>
    <lineage>
        <taxon>Bacteria</taxon>
        <taxon>Bacillati</taxon>
        <taxon>Actinomycetota</taxon>
        <taxon>Actinomycetes</taxon>
        <taxon>Streptosporangiales</taxon>
        <taxon>Streptosporangiaceae</taxon>
        <taxon>Sphaerisporangium</taxon>
    </lineage>
</organism>
<keyword evidence="4" id="KW-0732">Signal</keyword>
<dbReference type="PROSITE" id="PS51257">
    <property type="entry name" value="PROKAR_LIPOPROTEIN"/>
    <property type="match status" value="1"/>
</dbReference>
<feature type="compositionally biased region" description="Low complexity" evidence="2">
    <location>
        <begin position="30"/>
        <end position="39"/>
    </location>
</feature>
<feature type="region of interest" description="Disordered" evidence="2">
    <location>
        <begin position="310"/>
        <end position="437"/>
    </location>
</feature>
<feature type="compositionally biased region" description="Basic and acidic residues" evidence="2">
    <location>
        <begin position="413"/>
        <end position="427"/>
    </location>
</feature>
<proteinExistence type="predicted"/>
<dbReference type="InterPro" id="IPR025645">
    <property type="entry name" value="DUF4349"/>
</dbReference>
<keyword evidence="7" id="KW-1185">Reference proteome</keyword>
<feature type="chain" id="PRO_5038497879" description="DUF4349 domain-containing protein" evidence="4">
    <location>
        <begin position="21"/>
        <end position="437"/>
    </location>
</feature>
<evidence type="ECO:0000256" key="1">
    <source>
        <dbReference type="SAM" id="Coils"/>
    </source>
</evidence>
<feature type="domain" description="DUF4349" evidence="5">
    <location>
        <begin position="83"/>
        <end position="294"/>
    </location>
</feature>
<feature type="transmembrane region" description="Helical" evidence="3">
    <location>
        <begin position="275"/>
        <end position="298"/>
    </location>
</feature>
<sequence>MNGLRCRPALAGALAVIALALTGCGGGTSGSDSAPAVAPAERREPAADGSAAGGAEAQDQAKVPAAPTATGGPAGTGVQQARRAIVYTGALRVRVKSVAAAADKAKRIVADAGGRLDNERATSTDGQDTATLVFKIPPGRYQSVTDRLGKEIGTRLSVELGTEDVTEQIADVDSRVKSAEAGLEQLRALLKKAKSVSDVLKIERELSGREADLEALQARQRSLASRTADGTLTLDIEGVPGPDPALNAPAPERPNFLSGLRTGWDALTETGRVSLAIFGALLPWLVVAGLLGAAFVAVRRLLRGLLPGRRPAAVRSPAPVPGPAGRARADAPPFGPEPSPDAGPIPWREEEEAATSHDAPAAPGEVAGGWFGPAAPGDPAHGLPEDADRLTGPTSPMEPGAPRPAQAAEPAEPSERTEPGDPGDHRRPGPSRNPDGP</sequence>
<evidence type="ECO:0000256" key="4">
    <source>
        <dbReference type="SAM" id="SignalP"/>
    </source>
</evidence>
<reference evidence="6" key="2">
    <citation type="submission" date="2020-09" db="EMBL/GenBank/DDBJ databases">
        <authorList>
            <person name="Sun Q."/>
            <person name="Ohkuma M."/>
        </authorList>
    </citation>
    <scope>NUCLEOTIDE SEQUENCE</scope>
    <source>
        <strain evidence="6">JCM 13064</strain>
    </source>
</reference>
<accession>A0A917QWE4</accession>
<gene>
    <name evidence="6" type="ORF">GCM10007964_14140</name>
</gene>
<keyword evidence="3" id="KW-0472">Membrane</keyword>
<evidence type="ECO:0000256" key="3">
    <source>
        <dbReference type="SAM" id="Phobius"/>
    </source>
</evidence>
<evidence type="ECO:0000256" key="2">
    <source>
        <dbReference type="SAM" id="MobiDB-lite"/>
    </source>
</evidence>
<feature type="region of interest" description="Disordered" evidence="2">
    <location>
        <begin position="27"/>
        <end position="78"/>
    </location>
</feature>
<feature type="compositionally biased region" description="Low complexity" evidence="2">
    <location>
        <begin position="398"/>
        <end position="411"/>
    </location>
</feature>
<feature type="signal peptide" evidence="4">
    <location>
        <begin position="1"/>
        <end position="20"/>
    </location>
</feature>
<keyword evidence="3" id="KW-1133">Transmembrane helix</keyword>
<feature type="compositionally biased region" description="Low complexity" evidence="2">
    <location>
        <begin position="47"/>
        <end position="71"/>
    </location>
</feature>
<evidence type="ECO:0000313" key="6">
    <source>
        <dbReference type="EMBL" id="GGK72532.1"/>
    </source>
</evidence>
<keyword evidence="3" id="KW-0812">Transmembrane</keyword>
<dbReference type="RefSeq" id="WP_189162125.1">
    <property type="nucleotide sequence ID" value="NZ_BMNT01000006.1"/>
</dbReference>
<feature type="coiled-coil region" evidence="1">
    <location>
        <begin position="176"/>
        <end position="219"/>
    </location>
</feature>
<evidence type="ECO:0000259" key="5">
    <source>
        <dbReference type="Pfam" id="PF14257"/>
    </source>
</evidence>
<feature type="compositionally biased region" description="Low complexity" evidence="2">
    <location>
        <begin position="310"/>
        <end position="332"/>
    </location>
</feature>
<keyword evidence="1" id="KW-0175">Coiled coil</keyword>
<reference evidence="6" key="1">
    <citation type="journal article" date="2014" name="Int. J. Syst. Evol. Microbiol.">
        <title>Complete genome sequence of Corynebacterium casei LMG S-19264T (=DSM 44701T), isolated from a smear-ripened cheese.</title>
        <authorList>
            <consortium name="US DOE Joint Genome Institute (JGI-PGF)"/>
            <person name="Walter F."/>
            <person name="Albersmeier A."/>
            <person name="Kalinowski J."/>
            <person name="Ruckert C."/>
        </authorList>
    </citation>
    <scope>NUCLEOTIDE SEQUENCE</scope>
    <source>
        <strain evidence="6">JCM 13064</strain>
    </source>
</reference>